<feature type="transmembrane region" description="Helical" evidence="1">
    <location>
        <begin position="127"/>
        <end position="147"/>
    </location>
</feature>
<gene>
    <name evidence="2" type="ORF">BLX24_24955</name>
</gene>
<feature type="transmembrane region" description="Helical" evidence="1">
    <location>
        <begin position="12"/>
        <end position="37"/>
    </location>
</feature>
<evidence type="ECO:0000256" key="1">
    <source>
        <dbReference type="SAM" id="Phobius"/>
    </source>
</evidence>
<dbReference type="Proteomes" id="UP000181790">
    <property type="component" value="Unassembled WGS sequence"/>
</dbReference>
<dbReference type="EMBL" id="MORL01000023">
    <property type="protein sequence ID" value="OIN56424.1"/>
    <property type="molecule type" value="Genomic_DNA"/>
</dbReference>
<keyword evidence="3" id="KW-1185">Reference proteome</keyword>
<keyword evidence="1" id="KW-1133">Transmembrane helix</keyword>
<feature type="transmembrane region" description="Helical" evidence="1">
    <location>
        <begin position="91"/>
        <end position="121"/>
    </location>
</feature>
<sequence length="157" mass="17475">MFCRTRKSSFIVIAKYISVILASTIKFIGGPLAGLAFGLTWLETAACTVFGMMLSVLVVTFAGKGLQTLLQRIRKEKPKRFSKRTRLAVRVWKRFGIVGIAALTPVILTPIGGTILAVAFRVHLRQILFYMLLSGAFWAVLQTLVIYQLPHIKAFFA</sequence>
<reference evidence="2 3" key="1">
    <citation type="submission" date="2016-10" db="EMBL/GenBank/DDBJ databases">
        <title>Arsenicibacter rosenii gen. nov., sp. nov., an efficient arsenic-methylating bacterium isolated from an arsenic-contaminated paddy soil.</title>
        <authorList>
            <person name="Huang K."/>
        </authorList>
    </citation>
    <scope>NUCLEOTIDE SEQUENCE [LARGE SCALE GENOMIC DNA]</scope>
    <source>
        <strain evidence="2 3">SM-1</strain>
    </source>
</reference>
<keyword evidence="1" id="KW-0472">Membrane</keyword>
<dbReference type="AlphaFoldDB" id="A0A1S2VCI2"/>
<evidence type="ECO:0000313" key="3">
    <source>
        <dbReference type="Proteomes" id="UP000181790"/>
    </source>
</evidence>
<protein>
    <recommendedName>
        <fullName evidence="4">Small multi-drug export protein</fullName>
    </recommendedName>
</protein>
<accession>A0A1S2VCI2</accession>
<comment type="caution">
    <text evidence="2">The sequence shown here is derived from an EMBL/GenBank/DDBJ whole genome shotgun (WGS) entry which is preliminary data.</text>
</comment>
<evidence type="ECO:0008006" key="4">
    <source>
        <dbReference type="Google" id="ProtNLM"/>
    </source>
</evidence>
<organism evidence="2 3">
    <name type="scientific">Arsenicibacter rosenii</name>
    <dbReference type="NCBI Taxonomy" id="1750698"/>
    <lineage>
        <taxon>Bacteria</taxon>
        <taxon>Pseudomonadati</taxon>
        <taxon>Bacteroidota</taxon>
        <taxon>Cytophagia</taxon>
        <taxon>Cytophagales</taxon>
        <taxon>Spirosomataceae</taxon>
        <taxon>Arsenicibacter</taxon>
    </lineage>
</organism>
<name>A0A1S2VCI2_9BACT</name>
<proteinExistence type="predicted"/>
<feature type="transmembrane region" description="Helical" evidence="1">
    <location>
        <begin position="49"/>
        <end position="70"/>
    </location>
</feature>
<keyword evidence="1" id="KW-0812">Transmembrane</keyword>
<evidence type="ECO:0000313" key="2">
    <source>
        <dbReference type="EMBL" id="OIN56424.1"/>
    </source>
</evidence>